<dbReference type="OrthoDB" id="202667at2157"/>
<organism evidence="5 6">
    <name type="scientific">Halococcus morrhuae DSM 1307</name>
    <dbReference type="NCBI Taxonomy" id="931277"/>
    <lineage>
        <taxon>Archaea</taxon>
        <taxon>Methanobacteriati</taxon>
        <taxon>Methanobacteriota</taxon>
        <taxon>Stenosarchaea group</taxon>
        <taxon>Halobacteria</taxon>
        <taxon>Halobacteriales</taxon>
        <taxon>Halococcaceae</taxon>
        <taxon>Halococcus</taxon>
    </lineage>
</organism>
<sequence length="476" mass="48984">MSRRGTLAWLLVAVVCLSALGAFSATVAGQSATVNETGPNDERADAMELPERTFVKADTKDTDDDWYKFEANAGEAIRVTGGFGAEYPTVTLHGPNGELGTGTSGGTEDAAIIGAVAPEDGTYYLEVTHDTGYEARYSVAVATAAQDEFERGEQGATVVEPGKTYNATLFEQREDVFAIEASAGETITTTARITDPGAEFGQNVAVSLFDGDGNRLDPESGRNHTNTFATETTSEQQFTVPESGTYYVHVASARSVVGVTGFTGYELTVDTSGGSSDGPSEADALTIVGGSPEDKVSYRIGYEGSVERSGESHGAPIADRHVTVDPDVDEIGDARVDGRLGGGGDAYLVTGEITGLEIDGDAEIYLDGEQVDPARFGGVADERTPTQTATPTPTATATPTATSTTTPTTETATPSATATTAAGTTDEQTTNATSKGEILGGAETDTETTSSGGPGFGIAVAVVGLLVAGLVATRRE</sequence>
<evidence type="ECO:0000313" key="6">
    <source>
        <dbReference type="Proteomes" id="UP000011568"/>
    </source>
</evidence>
<dbReference type="RefSeq" id="WP_004051900.1">
    <property type="nucleotide sequence ID" value="NZ_AOMC01000054.1"/>
</dbReference>
<evidence type="ECO:0000259" key="4">
    <source>
        <dbReference type="Pfam" id="PF18204"/>
    </source>
</evidence>
<proteinExistence type="predicted"/>
<keyword evidence="3" id="KW-0812">Transmembrane</keyword>
<dbReference type="Pfam" id="PF18204">
    <property type="entry name" value="PGF-CTERM"/>
    <property type="match status" value="1"/>
</dbReference>
<accession>M0MV12</accession>
<dbReference type="Gene3D" id="2.60.120.380">
    <property type="match status" value="2"/>
</dbReference>
<dbReference type="NCBIfam" id="TIGR04126">
    <property type="entry name" value="PGF_CTERM"/>
    <property type="match status" value="1"/>
</dbReference>
<keyword evidence="6" id="KW-1185">Reference proteome</keyword>
<dbReference type="GO" id="GO:0005886">
    <property type="term" value="C:plasma membrane"/>
    <property type="evidence" value="ECO:0007669"/>
    <property type="project" value="UniProtKB-SubCell"/>
</dbReference>
<dbReference type="AlphaFoldDB" id="M0MV12"/>
<evidence type="ECO:0000313" key="5">
    <source>
        <dbReference type="EMBL" id="EMA48285.1"/>
    </source>
</evidence>
<name>M0MV12_HALMO</name>
<feature type="region of interest" description="Disordered" evidence="2">
    <location>
        <begin position="376"/>
        <end position="452"/>
    </location>
</feature>
<feature type="domain" description="PGF-CTERM archaeal protein-sorting signal" evidence="4">
    <location>
        <begin position="454"/>
        <end position="475"/>
    </location>
</feature>
<comment type="caution">
    <text evidence="5">The sequence shown here is derived from an EMBL/GenBank/DDBJ whole genome shotgun (WGS) entry which is preliminary data.</text>
</comment>
<dbReference type="Proteomes" id="UP000011568">
    <property type="component" value="Unassembled WGS sequence"/>
</dbReference>
<dbReference type="PATRIC" id="fig|931277.6.peg.650"/>
<evidence type="ECO:0000256" key="3">
    <source>
        <dbReference type="SAM" id="Phobius"/>
    </source>
</evidence>
<feature type="transmembrane region" description="Helical" evidence="3">
    <location>
        <begin position="455"/>
        <end position="473"/>
    </location>
</feature>
<dbReference type="InterPro" id="IPR026371">
    <property type="entry name" value="PGF_CTERM"/>
</dbReference>
<dbReference type="EMBL" id="AOMC01000054">
    <property type="protein sequence ID" value="EMA48285.1"/>
    <property type="molecule type" value="Genomic_DNA"/>
</dbReference>
<keyword evidence="3" id="KW-1133">Transmembrane helix</keyword>
<keyword evidence="3" id="KW-0472">Membrane</keyword>
<dbReference type="STRING" id="931277.C448_03381"/>
<dbReference type="eggNOG" id="arCOG10187">
    <property type="taxonomic scope" value="Archaea"/>
</dbReference>
<dbReference type="GO" id="GO:0030115">
    <property type="term" value="C:S-layer"/>
    <property type="evidence" value="ECO:0007669"/>
    <property type="project" value="UniProtKB-SubCell"/>
</dbReference>
<protein>
    <submittedName>
        <fullName evidence="5">Pre-peptidase</fullName>
    </submittedName>
</protein>
<keyword evidence="1" id="KW-0732">Signal</keyword>
<gene>
    <name evidence="5" type="ORF">C448_03381</name>
</gene>
<feature type="compositionally biased region" description="Low complexity" evidence="2">
    <location>
        <begin position="385"/>
        <end position="430"/>
    </location>
</feature>
<reference evidence="5 6" key="1">
    <citation type="journal article" date="2014" name="PLoS Genet.">
        <title>Phylogenetically driven sequencing of extremely halophilic archaea reveals strategies for static and dynamic osmo-response.</title>
        <authorList>
            <person name="Becker E.A."/>
            <person name="Seitzer P.M."/>
            <person name="Tritt A."/>
            <person name="Larsen D."/>
            <person name="Krusor M."/>
            <person name="Yao A.I."/>
            <person name="Wu D."/>
            <person name="Madern D."/>
            <person name="Eisen J.A."/>
            <person name="Darling A.E."/>
            <person name="Facciotti M.T."/>
        </authorList>
    </citation>
    <scope>NUCLEOTIDE SEQUENCE [LARGE SCALE GENOMIC DNA]</scope>
    <source>
        <strain evidence="5 6">DSM 1307</strain>
    </source>
</reference>
<evidence type="ECO:0000256" key="1">
    <source>
        <dbReference type="ARBA" id="ARBA00022729"/>
    </source>
</evidence>
<evidence type="ECO:0000256" key="2">
    <source>
        <dbReference type="SAM" id="MobiDB-lite"/>
    </source>
</evidence>